<reference evidence="2 3" key="1">
    <citation type="journal article" date="2009" name="Nature">
        <title>Evolution of pathogenicity and sexual reproduction in eight Candida genomes.</title>
        <authorList>
            <person name="Butler G."/>
            <person name="Rasmussen M.D."/>
            <person name="Lin M.F."/>
            <person name="Santos M.A."/>
            <person name="Sakthikumar S."/>
            <person name="Munro C.A."/>
            <person name="Rheinbay E."/>
            <person name="Grabherr M."/>
            <person name="Forche A."/>
            <person name="Reedy J.L."/>
            <person name="Agrafioti I."/>
            <person name="Arnaud M.B."/>
            <person name="Bates S."/>
            <person name="Brown A.J."/>
            <person name="Brunke S."/>
            <person name="Costanzo M.C."/>
            <person name="Fitzpatrick D.A."/>
            <person name="de Groot P.W."/>
            <person name="Harris D."/>
            <person name="Hoyer L.L."/>
            <person name="Hube B."/>
            <person name="Klis F.M."/>
            <person name="Kodira C."/>
            <person name="Lennard N."/>
            <person name="Logue M.E."/>
            <person name="Martin R."/>
            <person name="Neiman A.M."/>
            <person name="Nikolaou E."/>
            <person name="Quail M.A."/>
            <person name="Quinn J."/>
            <person name="Santos M.C."/>
            <person name="Schmitzberger F.F."/>
            <person name="Sherlock G."/>
            <person name="Shah P."/>
            <person name="Silverstein K.A."/>
            <person name="Skrzypek M.S."/>
            <person name="Soll D."/>
            <person name="Staggs R."/>
            <person name="Stansfield I."/>
            <person name="Stumpf M.P."/>
            <person name="Sudbery P.E."/>
            <person name="Srikantha T."/>
            <person name="Zeng Q."/>
            <person name="Berman J."/>
            <person name="Berriman M."/>
            <person name="Heitman J."/>
            <person name="Gow N.A."/>
            <person name="Lorenz M.C."/>
            <person name="Birren B.W."/>
            <person name="Kellis M."/>
            <person name="Cuomo C.A."/>
        </authorList>
    </citation>
    <scope>NUCLEOTIDE SEQUENCE [LARGE SCALE GENOMIC DNA]</scope>
    <source>
        <strain evidence="3">ATCC MYA-3404 / T1</strain>
    </source>
</reference>
<dbReference type="eggNOG" id="KOG3033">
    <property type="taxonomic scope" value="Eukaryota"/>
</dbReference>
<dbReference type="KEGG" id="ctp:CTRG_02110"/>
<dbReference type="PANTHER" id="PTHR13774">
    <property type="entry name" value="PHENAZINE BIOSYNTHESIS PROTEIN"/>
    <property type="match status" value="1"/>
</dbReference>
<dbReference type="AlphaFoldDB" id="C5M5D2"/>
<organism evidence="2 3">
    <name type="scientific">Candida tropicalis (strain ATCC MYA-3404 / T1)</name>
    <name type="common">Yeast</name>
    <dbReference type="NCBI Taxonomy" id="294747"/>
    <lineage>
        <taxon>Eukaryota</taxon>
        <taxon>Fungi</taxon>
        <taxon>Dikarya</taxon>
        <taxon>Ascomycota</taxon>
        <taxon>Saccharomycotina</taxon>
        <taxon>Pichiomycetes</taxon>
        <taxon>Debaryomycetaceae</taxon>
        <taxon>Candida/Lodderomyces clade</taxon>
        <taxon>Candida</taxon>
    </lineage>
</organism>
<accession>C5M5D2</accession>
<dbReference type="RefSeq" id="XP_002547803.1">
    <property type="nucleotide sequence ID" value="XM_002547757.1"/>
</dbReference>
<dbReference type="Gene3D" id="3.10.310.10">
    <property type="entry name" value="Diaminopimelate Epimerase, Chain A, domain 1"/>
    <property type="match status" value="2"/>
</dbReference>
<proteinExistence type="predicted"/>
<dbReference type="Proteomes" id="UP000002037">
    <property type="component" value="Unassembled WGS sequence"/>
</dbReference>
<keyword evidence="3" id="KW-1185">Reference proteome</keyword>
<dbReference type="Pfam" id="PF02567">
    <property type="entry name" value="PhzC-PhzF"/>
    <property type="match status" value="1"/>
</dbReference>
<dbReference type="NCBIfam" id="TIGR00654">
    <property type="entry name" value="PhzF_family"/>
    <property type="match status" value="1"/>
</dbReference>
<protein>
    <submittedName>
        <fullName evidence="2">Antisense-enhancing sequence 1</fullName>
    </submittedName>
</protein>
<sequence length="289" mass="31594">MPRFKQVDVFTKVKYFGNPVAVIYDADELTDSQMQDIARWTNLSETTFIIKPKSTINANYGLRIFTPTEELTFAGHPTLGSAFALLEDGKIIPKNGKIYQECKAGLVEITISEIDKSLSFQLPFYKITSISNDVKNEVELILGKKSIGNPILIDDGPKWAVFEFESGNDVLNLNIDLNKIEKISKINNWTGIGVFGKHKDTGLYELRNIAPITGVPEDPACGSGSGAVGVYLSSAHSNSGISSFEITQGTPINRDAKIKVQIKDDDNNEGISIHVGGHAVTCFEGSYSI</sequence>
<feature type="active site" evidence="1">
    <location>
        <position position="45"/>
    </location>
</feature>
<evidence type="ECO:0000313" key="2">
    <source>
        <dbReference type="EMBL" id="EER35248.1"/>
    </source>
</evidence>
<gene>
    <name evidence="2" type="ORF">CTRG_02110</name>
</gene>
<dbReference type="PANTHER" id="PTHR13774:SF32">
    <property type="entry name" value="ANTISENSE-ENHANCING SEQUENCE 1"/>
    <property type="match status" value="1"/>
</dbReference>
<evidence type="ECO:0000256" key="1">
    <source>
        <dbReference type="PIRSR" id="PIRSR016184-1"/>
    </source>
</evidence>
<dbReference type="SUPFAM" id="SSF54506">
    <property type="entry name" value="Diaminopimelate epimerase-like"/>
    <property type="match status" value="1"/>
</dbReference>
<dbReference type="GO" id="GO:0005737">
    <property type="term" value="C:cytoplasm"/>
    <property type="evidence" value="ECO:0007669"/>
    <property type="project" value="TreeGrafter"/>
</dbReference>
<dbReference type="EMBL" id="GG692396">
    <property type="protein sequence ID" value="EER35248.1"/>
    <property type="molecule type" value="Genomic_DNA"/>
</dbReference>
<evidence type="ECO:0000313" key="3">
    <source>
        <dbReference type="Proteomes" id="UP000002037"/>
    </source>
</evidence>
<dbReference type="VEuPathDB" id="FungiDB:CTRG_02110"/>
<dbReference type="GO" id="GO:0016853">
    <property type="term" value="F:isomerase activity"/>
    <property type="evidence" value="ECO:0007669"/>
    <property type="project" value="TreeGrafter"/>
</dbReference>
<dbReference type="STRING" id="294747.C5M5D2"/>
<dbReference type="OrthoDB" id="75169at2759"/>
<dbReference type="HOGENOM" id="CLU_048756_0_0_1"/>
<name>C5M5D2_CANTT</name>
<dbReference type="PIRSF" id="PIRSF016184">
    <property type="entry name" value="PhzC_PhzF"/>
    <property type="match status" value="1"/>
</dbReference>
<dbReference type="GeneID" id="8297207"/>
<dbReference type="InterPro" id="IPR003719">
    <property type="entry name" value="Phenazine_PhzF-like"/>
</dbReference>